<evidence type="ECO:0000313" key="2">
    <source>
        <dbReference type="EMBL" id="SVC23171.1"/>
    </source>
</evidence>
<organism evidence="2">
    <name type="scientific">marine metagenome</name>
    <dbReference type="NCBI Taxonomy" id="408172"/>
    <lineage>
        <taxon>unclassified sequences</taxon>
        <taxon>metagenomes</taxon>
        <taxon>ecological metagenomes</taxon>
    </lineage>
</organism>
<feature type="non-terminal residue" evidence="2">
    <location>
        <position position="1"/>
    </location>
</feature>
<sequence length="419" mass="44873">RDSYNASRNVSELIKPHFFAMDSDGKPGDPEGEPDLVLEVERKVKLRLRKGDQTRYLDLLALESGLLGEHPVHKVFRLQAMGVPLDDGLAEKLKPGRFADNLFHSVTFQYLQNKETSGVVAEVFPDGTFLAIPFDLPSEWYGEQTATEANLLDIQPGTRITFKPNGTGVSQVELAAGQNLGPVLGASLSLDDGGGAPPDDGFSEVKLQTPFPFLGVTYDSIFVGSDGHITLGEGDGTSAGRIAARHTGGPPRLSVLLTDLDPACGGSIHADVRPDRAVVTWDKVVHIERGSADGCDAETPANTFQAIVYADGTIEYNYGQLDIEFLSQTGGNRETVVGIAEGNTEGSVEGIDLTGDLSQKQPTGTIFEEFRPPPSDGPKAELAPPTHLHVNPRALSAGDSSLAKGYEEKILALPFDEQR</sequence>
<gene>
    <name evidence="2" type="ORF">METZ01_LOCUS276025</name>
</gene>
<protein>
    <submittedName>
        <fullName evidence="2">Uncharacterized protein</fullName>
    </submittedName>
</protein>
<dbReference type="EMBL" id="UINC01080333">
    <property type="protein sequence ID" value="SVC23171.1"/>
    <property type="molecule type" value="Genomic_DNA"/>
</dbReference>
<evidence type="ECO:0000256" key="1">
    <source>
        <dbReference type="SAM" id="MobiDB-lite"/>
    </source>
</evidence>
<reference evidence="2" key="1">
    <citation type="submission" date="2018-05" db="EMBL/GenBank/DDBJ databases">
        <authorList>
            <person name="Lanie J.A."/>
            <person name="Ng W.-L."/>
            <person name="Kazmierczak K.M."/>
            <person name="Andrzejewski T.M."/>
            <person name="Davidsen T.M."/>
            <person name="Wayne K.J."/>
            <person name="Tettelin H."/>
            <person name="Glass J.I."/>
            <person name="Rusch D."/>
            <person name="Podicherti R."/>
            <person name="Tsui H.-C.T."/>
            <person name="Winkler M.E."/>
        </authorList>
    </citation>
    <scope>NUCLEOTIDE SEQUENCE</scope>
</reference>
<dbReference type="AlphaFoldDB" id="A0A382KKF3"/>
<proteinExistence type="predicted"/>
<feature type="non-terminal residue" evidence="2">
    <location>
        <position position="419"/>
    </location>
</feature>
<name>A0A382KKF3_9ZZZZ</name>
<accession>A0A382KKF3</accession>
<feature type="region of interest" description="Disordered" evidence="1">
    <location>
        <begin position="370"/>
        <end position="393"/>
    </location>
</feature>